<dbReference type="OrthoDB" id="1246703at2"/>
<gene>
    <name evidence="1" type="ORF">AWW68_11540</name>
</gene>
<sequence length="207" mass="24373">MKHLKWSPYVGDNFSTAKSKLLLIGESHYLDEKPDSLNRSKDPQFTKEVVKSLGVNEDYYPSHFFPNVNRLFALNDTSREAFWSKVAFYNFIQRPMFTKNTRPNRADIALGWSAFDEILEKLSPDICLFLGNSNAKTMQKGLSENQKLKVEPLRYMNKVGGSWFYKSNIERDDKTITCLFIKHPSRYFSYIKWRKELSNKYDIIFHI</sequence>
<dbReference type="InterPro" id="IPR036895">
    <property type="entry name" value="Uracil-DNA_glycosylase-like_sf"/>
</dbReference>
<organism evidence="1 2">
    <name type="scientific">Roseivirga spongicola</name>
    <dbReference type="NCBI Taxonomy" id="333140"/>
    <lineage>
        <taxon>Bacteria</taxon>
        <taxon>Pseudomonadati</taxon>
        <taxon>Bacteroidota</taxon>
        <taxon>Cytophagia</taxon>
        <taxon>Cytophagales</taxon>
        <taxon>Roseivirgaceae</taxon>
        <taxon>Roseivirga</taxon>
    </lineage>
</organism>
<dbReference type="EMBL" id="LRPC01000028">
    <property type="protein sequence ID" value="KYG73333.1"/>
    <property type="molecule type" value="Genomic_DNA"/>
</dbReference>
<dbReference type="Gene3D" id="3.40.470.10">
    <property type="entry name" value="Uracil-DNA glycosylase-like domain"/>
    <property type="match status" value="1"/>
</dbReference>
<evidence type="ECO:0000313" key="1">
    <source>
        <dbReference type="EMBL" id="KYG73333.1"/>
    </source>
</evidence>
<comment type="caution">
    <text evidence="1">The sequence shown here is derived from an EMBL/GenBank/DDBJ whole genome shotgun (WGS) entry which is preliminary data.</text>
</comment>
<proteinExistence type="predicted"/>
<dbReference type="AlphaFoldDB" id="A0A150X3P8"/>
<reference evidence="1 2" key="1">
    <citation type="submission" date="2016-01" db="EMBL/GenBank/DDBJ databases">
        <title>Genome sequencing of Roseivirga spongicola UST030701-084.</title>
        <authorList>
            <person name="Selvaratnam C."/>
            <person name="Thevarajoo S."/>
            <person name="Goh K.M."/>
            <person name="Ee R."/>
            <person name="Chan K.-G."/>
            <person name="Chong C.S."/>
        </authorList>
    </citation>
    <scope>NUCLEOTIDE SEQUENCE [LARGE SCALE GENOMIC DNA]</scope>
    <source>
        <strain evidence="1 2">UST030701-084</strain>
    </source>
</reference>
<name>A0A150X3P8_9BACT</name>
<protein>
    <submittedName>
        <fullName evidence="1">Uncharacterized protein</fullName>
    </submittedName>
</protein>
<evidence type="ECO:0000313" key="2">
    <source>
        <dbReference type="Proteomes" id="UP000075606"/>
    </source>
</evidence>
<dbReference type="RefSeq" id="WP_068221535.1">
    <property type="nucleotide sequence ID" value="NZ_LRPC01000028.1"/>
</dbReference>
<accession>A0A150X3P8</accession>
<dbReference type="STRING" id="333140.AWW68_11540"/>
<keyword evidence="2" id="KW-1185">Reference proteome</keyword>
<dbReference type="Proteomes" id="UP000075606">
    <property type="component" value="Unassembled WGS sequence"/>
</dbReference>